<proteinExistence type="predicted"/>
<sequence length="515" mass="56028">MRARSPFAVAALAAAAGRRYSRAQFAYWMQTMRFAALLVLLLSAGATLATEFAPPPSSDDLNNPHKGFMLWGSTWSQGGGDNYYGASIYHVYVPWRELETADQVFDWTGFEQRHLQPILAVDPAATFVLRPVADYPDSVGTGLSFYYSGGQPERDYPLFLEQPPLNISAVDYTSCDGDGPGRTPDWNAPAFANQAVQLVQALAQRYDGDPRITAVQVGLIGLWGEWHQSGCEANQPGNAIKTVLRDAYTAAFSTTRLQTRYARSPDVAGASFGFHEDYFPSFTANCIYGFPACDASGDWNLEYGLSNVVPAARQNWRVNPVSGESPLASQQNTWSSDTDDVITVLRDYHFSFLGPAGKHEQAGFATPLARIKRALGYDLSIVRFALGDPLIAQGSSLPWRLELANRGSAPVYHAAQLKMELLDGGDVVRSTSVLSADLRQAEPATTTIYRGRLFFGGLPAGIYTVRIAIADALPGRPGIILQNTPRYPAAAGVRLGQVTLGVIGERIFADDFAVY</sequence>
<keyword evidence="3" id="KW-1185">Reference proteome</keyword>
<dbReference type="Proteomes" id="UP000295293">
    <property type="component" value="Unassembled WGS sequence"/>
</dbReference>
<reference evidence="2 3" key="1">
    <citation type="submission" date="2019-03" db="EMBL/GenBank/DDBJ databases">
        <title>Genomic Encyclopedia of Type Strains, Phase IV (KMG-IV): sequencing the most valuable type-strain genomes for metagenomic binning, comparative biology and taxonomic classification.</title>
        <authorList>
            <person name="Goeker M."/>
        </authorList>
    </citation>
    <scope>NUCLEOTIDE SEQUENCE [LARGE SCALE GENOMIC DNA]</scope>
    <source>
        <strain evidence="2 3">DSM 21667</strain>
    </source>
</reference>
<protein>
    <submittedName>
        <fullName evidence="2">Uncharacterized protein DUF4832</fullName>
    </submittedName>
</protein>
<gene>
    <name evidence="2" type="ORF">DFR29_11098</name>
</gene>
<evidence type="ECO:0000313" key="2">
    <source>
        <dbReference type="EMBL" id="TDR41615.1"/>
    </source>
</evidence>
<dbReference type="SUPFAM" id="SSF51445">
    <property type="entry name" value="(Trans)glycosidases"/>
    <property type="match status" value="1"/>
</dbReference>
<feature type="domain" description="DUF4832" evidence="1">
    <location>
        <begin position="319"/>
        <end position="473"/>
    </location>
</feature>
<evidence type="ECO:0000259" key="1">
    <source>
        <dbReference type="Pfam" id="PF16116"/>
    </source>
</evidence>
<dbReference type="InterPro" id="IPR017853">
    <property type="entry name" value="GH"/>
</dbReference>
<evidence type="ECO:0000313" key="3">
    <source>
        <dbReference type="Proteomes" id="UP000295293"/>
    </source>
</evidence>
<dbReference type="OrthoDB" id="9800974at2"/>
<dbReference type="EMBL" id="SNZH01000010">
    <property type="protein sequence ID" value="TDR41615.1"/>
    <property type="molecule type" value="Genomic_DNA"/>
</dbReference>
<organism evidence="2 3">
    <name type="scientific">Tahibacter aquaticus</name>
    <dbReference type="NCBI Taxonomy" id="520092"/>
    <lineage>
        <taxon>Bacteria</taxon>
        <taxon>Pseudomonadati</taxon>
        <taxon>Pseudomonadota</taxon>
        <taxon>Gammaproteobacteria</taxon>
        <taxon>Lysobacterales</taxon>
        <taxon>Rhodanobacteraceae</taxon>
        <taxon>Tahibacter</taxon>
    </lineage>
</organism>
<comment type="caution">
    <text evidence="2">The sequence shown here is derived from an EMBL/GenBank/DDBJ whole genome shotgun (WGS) entry which is preliminary data.</text>
</comment>
<accession>A0A4R6YTQ2</accession>
<dbReference type="Gene3D" id="3.20.20.80">
    <property type="entry name" value="Glycosidases"/>
    <property type="match status" value="1"/>
</dbReference>
<dbReference type="Pfam" id="PF16116">
    <property type="entry name" value="DUF4832"/>
    <property type="match status" value="1"/>
</dbReference>
<name>A0A4R6YTQ2_9GAMM</name>
<dbReference type="InterPro" id="IPR032267">
    <property type="entry name" value="DUF4832"/>
</dbReference>
<dbReference type="AlphaFoldDB" id="A0A4R6YTQ2"/>